<evidence type="ECO:0000313" key="2">
    <source>
        <dbReference type="EMBL" id="CAH2108188.1"/>
    </source>
</evidence>
<organism evidence="2 3">
    <name type="scientific">Euphydryas editha</name>
    <name type="common">Edith's checkerspot</name>
    <dbReference type="NCBI Taxonomy" id="104508"/>
    <lineage>
        <taxon>Eukaryota</taxon>
        <taxon>Metazoa</taxon>
        <taxon>Ecdysozoa</taxon>
        <taxon>Arthropoda</taxon>
        <taxon>Hexapoda</taxon>
        <taxon>Insecta</taxon>
        <taxon>Pterygota</taxon>
        <taxon>Neoptera</taxon>
        <taxon>Endopterygota</taxon>
        <taxon>Lepidoptera</taxon>
        <taxon>Glossata</taxon>
        <taxon>Ditrysia</taxon>
        <taxon>Papilionoidea</taxon>
        <taxon>Nymphalidae</taxon>
        <taxon>Nymphalinae</taxon>
        <taxon>Euphydryas</taxon>
    </lineage>
</organism>
<name>A0AAU9VD87_EUPED</name>
<feature type="region of interest" description="Disordered" evidence="1">
    <location>
        <begin position="1"/>
        <end position="21"/>
    </location>
</feature>
<reference evidence="2" key="1">
    <citation type="submission" date="2022-03" db="EMBL/GenBank/DDBJ databases">
        <authorList>
            <person name="Tunstrom K."/>
        </authorList>
    </citation>
    <scope>NUCLEOTIDE SEQUENCE</scope>
</reference>
<evidence type="ECO:0000313" key="3">
    <source>
        <dbReference type="Proteomes" id="UP001153954"/>
    </source>
</evidence>
<sequence length="117" mass="13079">MIRHVHGEVDRANQLNRPHRARQATEAPLMLTQKLTTHGSGEVGSARSNTCAWIARGTSTPPASLDRAPAARDRSAMDRPVWTRLLNMIASHHCNKDFGKFWKKTVTSINIAKDLLR</sequence>
<protein>
    <submittedName>
        <fullName evidence="2">Uncharacterized protein</fullName>
    </submittedName>
</protein>
<gene>
    <name evidence="2" type="ORF">EEDITHA_LOCUS22147</name>
</gene>
<accession>A0AAU9VD87</accession>
<feature type="compositionally biased region" description="Basic and acidic residues" evidence="1">
    <location>
        <begin position="1"/>
        <end position="11"/>
    </location>
</feature>
<dbReference type="EMBL" id="CAKOGL010000031">
    <property type="protein sequence ID" value="CAH2108188.1"/>
    <property type="molecule type" value="Genomic_DNA"/>
</dbReference>
<dbReference type="Proteomes" id="UP001153954">
    <property type="component" value="Unassembled WGS sequence"/>
</dbReference>
<keyword evidence="3" id="KW-1185">Reference proteome</keyword>
<evidence type="ECO:0000256" key="1">
    <source>
        <dbReference type="SAM" id="MobiDB-lite"/>
    </source>
</evidence>
<proteinExistence type="predicted"/>
<dbReference type="AlphaFoldDB" id="A0AAU9VD87"/>
<comment type="caution">
    <text evidence="2">The sequence shown here is derived from an EMBL/GenBank/DDBJ whole genome shotgun (WGS) entry which is preliminary data.</text>
</comment>